<sequence>MASDVVYDLNSLLSSEGRDFLIRNNGDQVKISSLIGRNVGLYFSAGWCPSCCFFTPKLGRVYKKLASKNDFEVVFISSDGDEVAFKSNFSKMPWLSIPFADSETKQNLKSLFLFSGIPHLVVIDDNGKVSTHEGVELVSYFGVDAYPFTYDRKMQLLVEKEEEATRNNQTIHSLLVSTFRKYVLSNDGNQIPVSKLEGKLIGLYFSMHGHEHCDYFKPKLIEAYNKLREKEENFEIVLISLDDEDEDLFKEAFKTMPWLALPFKDKKCQELKLYFEVSDIPALVIIGQDGKTSNPNAVELIKEHGIDAYPFTSQETRRRT</sequence>
<evidence type="ECO:0000256" key="4">
    <source>
        <dbReference type="ARBA" id="ARBA00023027"/>
    </source>
</evidence>
<accession>A0ABP0Y4P1</accession>
<dbReference type="PANTHER" id="PTHR13871">
    <property type="entry name" value="THIOREDOXIN"/>
    <property type="match status" value="1"/>
</dbReference>
<reference evidence="9 10" key="1">
    <citation type="submission" date="2024-03" db="EMBL/GenBank/DDBJ databases">
        <authorList>
            <person name="Gkanogiannis A."/>
            <person name="Becerra Lopez-Lavalle L."/>
        </authorList>
    </citation>
    <scope>NUCLEOTIDE SEQUENCE [LARGE SCALE GENOMIC DNA]</scope>
</reference>
<dbReference type="InterPro" id="IPR012336">
    <property type="entry name" value="Thioredoxin-like_fold"/>
</dbReference>
<dbReference type="EC" id="1.8.1.8" evidence="1"/>
<comment type="similarity">
    <text evidence="5">Belongs to the nucleoredoxin family.</text>
</comment>
<proteinExistence type="inferred from homology"/>
<dbReference type="CDD" id="cd03009">
    <property type="entry name" value="TryX_like_TryX_NRX"/>
    <property type="match status" value="1"/>
</dbReference>
<comment type="catalytic activity">
    <reaction evidence="7">
        <text>[protein]-dithiol + NADP(+) = [protein]-disulfide + NADPH + H(+)</text>
        <dbReference type="Rhea" id="RHEA:18753"/>
        <dbReference type="Rhea" id="RHEA-COMP:10593"/>
        <dbReference type="Rhea" id="RHEA-COMP:10594"/>
        <dbReference type="ChEBI" id="CHEBI:15378"/>
        <dbReference type="ChEBI" id="CHEBI:29950"/>
        <dbReference type="ChEBI" id="CHEBI:50058"/>
        <dbReference type="ChEBI" id="CHEBI:57783"/>
        <dbReference type="ChEBI" id="CHEBI:58349"/>
        <dbReference type="EC" id="1.8.1.8"/>
    </reaction>
</comment>
<evidence type="ECO:0000256" key="6">
    <source>
        <dbReference type="ARBA" id="ARBA00047388"/>
    </source>
</evidence>
<keyword evidence="3" id="KW-0560">Oxidoreductase</keyword>
<evidence type="ECO:0000256" key="1">
    <source>
        <dbReference type="ARBA" id="ARBA00012612"/>
    </source>
</evidence>
<dbReference type="Pfam" id="PF13905">
    <property type="entry name" value="Thioredoxin_8"/>
    <property type="match status" value="2"/>
</dbReference>
<dbReference type="SUPFAM" id="SSF52833">
    <property type="entry name" value="Thioredoxin-like"/>
    <property type="match status" value="2"/>
</dbReference>
<dbReference type="Proteomes" id="UP001642487">
    <property type="component" value="Chromosome 11"/>
</dbReference>
<gene>
    <name evidence="9" type="ORF">CITCOLO1_LOCUS5667</name>
</gene>
<dbReference type="EMBL" id="OZ021745">
    <property type="protein sequence ID" value="CAK9313928.1"/>
    <property type="molecule type" value="Genomic_DNA"/>
</dbReference>
<evidence type="ECO:0000256" key="2">
    <source>
        <dbReference type="ARBA" id="ARBA00022737"/>
    </source>
</evidence>
<keyword evidence="2" id="KW-0677">Repeat</keyword>
<feature type="domain" description="Thioredoxin" evidence="8">
    <location>
        <begin position="1"/>
        <end position="159"/>
    </location>
</feature>
<keyword evidence="4" id="KW-0520">NAD</keyword>
<evidence type="ECO:0000256" key="3">
    <source>
        <dbReference type="ARBA" id="ARBA00023002"/>
    </source>
</evidence>
<evidence type="ECO:0000259" key="8">
    <source>
        <dbReference type="PROSITE" id="PS51352"/>
    </source>
</evidence>
<name>A0ABP0Y4P1_9ROSI</name>
<evidence type="ECO:0000313" key="9">
    <source>
        <dbReference type="EMBL" id="CAK9313928.1"/>
    </source>
</evidence>
<keyword evidence="10" id="KW-1185">Reference proteome</keyword>
<dbReference type="PROSITE" id="PS51352">
    <property type="entry name" value="THIOREDOXIN_2"/>
    <property type="match status" value="1"/>
</dbReference>
<dbReference type="InterPro" id="IPR045870">
    <property type="entry name" value="TryX_NRX_thioredoxin_dom"/>
</dbReference>
<dbReference type="Gene3D" id="3.40.30.10">
    <property type="entry name" value="Glutaredoxin"/>
    <property type="match status" value="2"/>
</dbReference>
<dbReference type="InterPro" id="IPR036249">
    <property type="entry name" value="Thioredoxin-like_sf"/>
</dbReference>
<dbReference type="InterPro" id="IPR052259">
    <property type="entry name" value="Nucleoredoxin-like"/>
</dbReference>
<dbReference type="PANTHER" id="PTHR13871:SF96">
    <property type="entry name" value="THIOREDOXIN DOMAIN-CONTAINING PROTEIN"/>
    <property type="match status" value="1"/>
</dbReference>
<dbReference type="InterPro" id="IPR013766">
    <property type="entry name" value="Thioredoxin_domain"/>
</dbReference>
<evidence type="ECO:0000256" key="5">
    <source>
        <dbReference type="ARBA" id="ARBA00025782"/>
    </source>
</evidence>
<protein>
    <recommendedName>
        <fullName evidence="1">protein-disulfide reductase</fullName>
        <ecNumber evidence="1">1.8.1.8</ecNumber>
    </recommendedName>
</protein>
<comment type="catalytic activity">
    <reaction evidence="6">
        <text>[protein]-dithiol + NAD(+) = [protein]-disulfide + NADH + H(+)</text>
        <dbReference type="Rhea" id="RHEA:18749"/>
        <dbReference type="Rhea" id="RHEA-COMP:10593"/>
        <dbReference type="Rhea" id="RHEA-COMP:10594"/>
        <dbReference type="ChEBI" id="CHEBI:15378"/>
        <dbReference type="ChEBI" id="CHEBI:29950"/>
        <dbReference type="ChEBI" id="CHEBI:50058"/>
        <dbReference type="ChEBI" id="CHEBI:57540"/>
        <dbReference type="ChEBI" id="CHEBI:57945"/>
        <dbReference type="EC" id="1.8.1.8"/>
    </reaction>
</comment>
<organism evidence="9 10">
    <name type="scientific">Citrullus colocynthis</name>
    <name type="common">colocynth</name>
    <dbReference type="NCBI Taxonomy" id="252529"/>
    <lineage>
        <taxon>Eukaryota</taxon>
        <taxon>Viridiplantae</taxon>
        <taxon>Streptophyta</taxon>
        <taxon>Embryophyta</taxon>
        <taxon>Tracheophyta</taxon>
        <taxon>Spermatophyta</taxon>
        <taxon>Magnoliopsida</taxon>
        <taxon>eudicotyledons</taxon>
        <taxon>Gunneridae</taxon>
        <taxon>Pentapetalae</taxon>
        <taxon>rosids</taxon>
        <taxon>fabids</taxon>
        <taxon>Cucurbitales</taxon>
        <taxon>Cucurbitaceae</taxon>
        <taxon>Benincaseae</taxon>
        <taxon>Citrullus</taxon>
    </lineage>
</organism>
<evidence type="ECO:0000313" key="10">
    <source>
        <dbReference type="Proteomes" id="UP001642487"/>
    </source>
</evidence>
<evidence type="ECO:0000256" key="7">
    <source>
        <dbReference type="ARBA" id="ARBA00047804"/>
    </source>
</evidence>